<proteinExistence type="predicted"/>
<sequence>MFQDKVININSIQKVPLHLRVAPINKNGSKRLSGSSSVIVLLKCYEGLKKSH</sequence>
<evidence type="ECO:0000313" key="1">
    <source>
        <dbReference type="EMBL" id="CDW35952.1"/>
    </source>
</evidence>
<reference evidence="1" key="1">
    <citation type="submission" date="2014-05" db="EMBL/GenBank/DDBJ databases">
        <authorList>
            <person name="Chronopoulou M."/>
        </authorList>
    </citation>
    <scope>NUCLEOTIDE SEQUENCE</scope>
    <source>
        <tissue evidence="1">Whole organism</tissue>
    </source>
</reference>
<organism evidence="1">
    <name type="scientific">Lepeophtheirus salmonis</name>
    <name type="common">Salmon louse</name>
    <name type="synonym">Caligus salmonis</name>
    <dbReference type="NCBI Taxonomy" id="72036"/>
    <lineage>
        <taxon>Eukaryota</taxon>
        <taxon>Metazoa</taxon>
        <taxon>Ecdysozoa</taxon>
        <taxon>Arthropoda</taxon>
        <taxon>Crustacea</taxon>
        <taxon>Multicrustacea</taxon>
        <taxon>Hexanauplia</taxon>
        <taxon>Copepoda</taxon>
        <taxon>Siphonostomatoida</taxon>
        <taxon>Caligidae</taxon>
        <taxon>Lepeophtheirus</taxon>
    </lineage>
</organism>
<protein>
    <submittedName>
        <fullName evidence="1">Uncharacterized protein</fullName>
    </submittedName>
</protein>
<dbReference type="EMBL" id="HACA01018591">
    <property type="protein sequence ID" value="CDW35952.1"/>
    <property type="molecule type" value="Transcribed_RNA"/>
</dbReference>
<feature type="non-terminal residue" evidence="1">
    <location>
        <position position="52"/>
    </location>
</feature>
<accession>A0A0K2UDE4</accession>
<dbReference type="AlphaFoldDB" id="A0A0K2UDE4"/>
<name>A0A0K2UDE4_LEPSM</name>